<dbReference type="InParanoid" id="A0A0D1ZYM4"/>
<reference evidence="15 16" key="1">
    <citation type="submission" date="2015-01" db="EMBL/GenBank/DDBJ databases">
        <title>The Genome Sequence of Ochroconis gallopava CBS43764.</title>
        <authorList>
            <consortium name="The Broad Institute Genomics Platform"/>
            <person name="Cuomo C."/>
            <person name="de Hoog S."/>
            <person name="Gorbushina A."/>
            <person name="Stielow B."/>
            <person name="Teixiera M."/>
            <person name="Abouelleil A."/>
            <person name="Chapman S.B."/>
            <person name="Priest M."/>
            <person name="Young S.K."/>
            <person name="Wortman J."/>
            <person name="Nusbaum C."/>
            <person name="Birren B."/>
        </authorList>
    </citation>
    <scope>NUCLEOTIDE SEQUENCE [LARGE SCALE GENOMIC DNA]</scope>
    <source>
        <strain evidence="15 16">CBS 43764</strain>
    </source>
</reference>
<dbReference type="STRING" id="253628.A0A0D1ZYM4"/>
<keyword evidence="5" id="KW-0637">Prenyltransferase</keyword>
<dbReference type="GeneID" id="27317115"/>
<evidence type="ECO:0000256" key="13">
    <source>
        <dbReference type="ARBA" id="ARBA00043219"/>
    </source>
</evidence>
<dbReference type="PANTHER" id="PTHR11129">
    <property type="entry name" value="PROTEIN FARNESYLTRANSFERASE ALPHA SUBUNIT/RAB GERANYLGERANYL TRANSFERASE ALPHA SUBUNIT"/>
    <property type="match status" value="1"/>
</dbReference>
<evidence type="ECO:0000256" key="1">
    <source>
        <dbReference type="ARBA" id="ARBA00001946"/>
    </source>
</evidence>
<evidence type="ECO:0000256" key="6">
    <source>
        <dbReference type="ARBA" id="ARBA00022679"/>
    </source>
</evidence>
<keyword evidence="8" id="KW-0460">Magnesium</keyword>
<gene>
    <name evidence="15" type="ORF">PV09_09142</name>
</gene>
<evidence type="ECO:0000256" key="14">
    <source>
        <dbReference type="SAM" id="MobiDB-lite"/>
    </source>
</evidence>
<evidence type="ECO:0000256" key="2">
    <source>
        <dbReference type="ARBA" id="ARBA00006734"/>
    </source>
</evidence>
<dbReference type="EMBL" id="KN847582">
    <property type="protein sequence ID" value="KIV99189.1"/>
    <property type="molecule type" value="Genomic_DNA"/>
</dbReference>
<dbReference type="PROSITE" id="PS51147">
    <property type="entry name" value="PFTA"/>
    <property type="match status" value="5"/>
</dbReference>
<dbReference type="SUPFAM" id="SSF48439">
    <property type="entry name" value="Protein prenylyltransferase"/>
    <property type="match status" value="1"/>
</dbReference>
<accession>A0A0D1ZYM4</accession>
<keyword evidence="7" id="KW-0677">Repeat</keyword>
<dbReference type="GO" id="GO:0005953">
    <property type="term" value="C:CAAX-protein geranylgeranyltransferase complex"/>
    <property type="evidence" value="ECO:0007669"/>
    <property type="project" value="TreeGrafter"/>
</dbReference>
<evidence type="ECO:0000256" key="10">
    <source>
        <dbReference type="ARBA" id="ARBA00041392"/>
    </source>
</evidence>
<dbReference type="AlphaFoldDB" id="A0A0D1ZYM4"/>
<evidence type="ECO:0000256" key="12">
    <source>
        <dbReference type="ARBA" id="ARBA00043086"/>
    </source>
</evidence>
<evidence type="ECO:0000256" key="9">
    <source>
        <dbReference type="ARBA" id="ARBA00040965"/>
    </source>
</evidence>
<protein>
    <recommendedName>
        <fullName evidence="9">Protein farnesyltransferase/geranylgeranyltransferase type-1 subunit alpha</fullName>
        <ecNumber evidence="4">2.5.1.58</ecNumber>
        <ecNumber evidence="3">2.5.1.59</ecNumber>
    </recommendedName>
    <alternativeName>
        <fullName evidence="12">CAAX farnesyltransferase subunit alpha</fullName>
    </alternativeName>
    <alternativeName>
        <fullName evidence="11">FTase-alpha</fullName>
    </alternativeName>
    <alternativeName>
        <fullName evidence="10">Ras proteins prenyltransferase subunit alpha</fullName>
    </alternativeName>
    <alternativeName>
        <fullName evidence="13">Type I protein geranyl-geranyltransferase subunit alpha</fullName>
    </alternativeName>
</protein>
<comment type="cofactor">
    <cofactor evidence="1">
        <name>Mg(2+)</name>
        <dbReference type="ChEBI" id="CHEBI:18420"/>
    </cofactor>
</comment>
<evidence type="ECO:0000256" key="5">
    <source>
        <dbReference type="ARBA" id="ARBA00022602"/>
    </source>
</evidence>
<feature type="region of interest" description="Disordered" evidence="14">
    <location>
        <begin position="1"/>
        <end position="21"/>
    </location>
</feature>
<evidence type="ECO:0000313" key="15">
    <source>
        <dbReference type="EMBL" id="KIV99189.1"/>
    </source>
</evidence>
<evidence type="ECO:0000256" key="3">
    <source>
        <dbReference type="ARBA" id="ARBA00012700"/>
    </source>
</evidence>
<dbReference type="Pfam" id="PF01239">
    <property type="entry name" value="PPTA"/>
    <property type="match status" value="5"/>
</dbReference>
<dbReference type="PANTHER" id="PTHR11129:SF1">
    <property type="entry name" value="PROTEIN FARNESYLTRANSFERASE_GERANYLGERANYLTRANSFERASE TYPE-1 SUBUNIT ALPHA"/>
    <property type="match status" value="1"/>
</dbReference>
<dbReference type="Gene3D" id="1.25.40.120">
    <property type="entry name" value="Protein prenylyltransferase"/>
    <property type="match status" value="1"/>
</dbReference>
<evidence type="ECO:0000313" key="16">
    <source>
        <dbReference type="Proteomes" id="UP000053259"/>
    </source>
</evidence>
<keyword evidence="6" id="KW-0808">Transferase</keyword>
<sequence length="311" mass="35819">MGKYAESAEWADVEPVPQNDGPGQPLAAIMYPAAYSEAMSYLRAVIARQEMSDRVLELTEDIISMNPAHYTVWLYRAKTVFATGRDLRTEIAWLNPIALRNLKNYQIWNHRQTMIDRLDDPNGEAEFITQMFEQDSKNYHVWSYRQWLVKRFALWDSDEFEAVDELLRKDIRNNSAWNHRWFLNFARGDEALADKKRVDGEVEYVKEAIALAPQNASPWNYLRGLVREAKGPATLPLRSLKPFAQKYASLDAPDSVQSSHALELLADIHAEENLANEASKALDLLATRYDPIRANYWMWKKEKLLGVPVSA</sequence>
<evidence type="ECO:0000256" key="7">
    <source>
        <dbReference type="ARBA" id="ARBA00022737"/>
    </source>
</evidence>
<comment type="similarity">
    <text evidence="2">Belongs to the protein prenyltransferase subunit alpha family.</text>
</comment>
<dbReference type="GO" id="GO:0004662">
    <property type="term" value="F:CAAX-protein geranylgeranyltransferase activity"/>
    <property type="evidence" value="ECO:0007669"/>
    <property type="project" value="UniProtKB-EC"/>
</dbReference>
<dbReference type="EC" id="2.5.1.59" evidence="3"/>
<dbReference type="Proteomes" id="UP000053259">
    <property type="component" value="Unassembled WGS sequence"/>
</dbReference>
<dbReference type="GO" id="GO:0004660">
    <property type="term" value="F:protein farnesyltransferase activity"/>
    <property type="evidence" value="ECO:0007669"/>
    <property type="project" value="UniProtKB-EC"/>
</dbReference>
<dbReference type="GO" id="GO:0005965">
    <property type="term" value="C:protein farnesyltransferase complex"/>
    <property type="evidence" value="ECO:0007669"/>
    <property type="project" value="TreeGrafter"/>
</dbReference>
<dbReference type="RefSeq" id="XP_016209059.1">
    <property type="nucleotide sequence ID" value="XM_016363139.1"/>
</dbReference>
<dbReference type="HOGENOM" id="CLU_026582_1_0_1"/>
<keyword evidence="16" id="KW-1185">Reference proteome</keyword>
<dbReference type="OrthoDB" id="272289at2759"/>
<dbReference type="VEuPathDB" id="FungiDB:PV09_09142"/>
<dbReference type="FunCoup" id="A0A0D1ZYM4">
    <property type="interactions" value="179"/>
</dbReference>
<organism evidence="15 16">
    <name type="scientific">Verruconis gallopava</name>
    <dbReference type="NCBI Taxonomy" id="253628"/>
    <lineage>
        <taxon>Eukaryota</taxon>
        <taxon>Fungi</taxon>
        <taxon>Dikarya</taxon>
        <taxon>Ascomycota</taxon>
        <taxon>Pezizomycotina</taxon>
        <taxon>Dothideomycetes</taxon>
        <taxon>Pleosporomycetidae</taxon>
        <taxon>Venturiales</taxon>
        <taxon>Sympoventuriaceae</taxon>
        <taxon>Verruconis</taxon>
    </lineage>
</organism>
<name>A0A0D1ZYM4_9PEZI</name>
<evidence type="ECO:0000256" key="4">
    <source>
        <dbReference type="ARBA" id="ARBA00012702"/>
    </source>
</evidence>
<evidence type="ECO:0000256" key="11">
    <source>
        <dbReference type="ARBA" id="ARBA00042436"/>
    </source>
</evidence>
<proteinExistence type="inferred from homology"/>
<dbReference type="InterPro" id="IPR002088">
    <property type="entry name" value="Prenyl_trans_a"/>
</dbReference>
<dbReference type="EC" id="2.5.1.58" evidence="4"/>
<evidence type="ECO:0000256" key="8">
    <source>
        <dbReference type="ARBA" id="ARBA00022842"/>
    </source>
</evidence>